<dbReference type="Proteomes" id="UP001431429">
    <property type="component" value="Unassembled WGS sequence"/>
</dbReference>
<evidence type="ECO:0000256" key="1">
    <source>
        <dbReference type="SAM" id="MobiDB-lite"/>
    </source>
</evidence>
<reference evidence="2" key="1">
    <citation type="submission" date="2022-06" db="EMBL/GenBank/DDBJ databases">
        <title>Genome public.</title>
        <authorList>
            <person name="Sun Q."/>
        </authorList>
    </citation>
    <scope>NUCLEOTIDE SEQUENCE</scope>
    <source>
        <strain evidence="2">CWNU-1</strain>
    </source>
</reference>
<sequence length="84" mass="8552">MSSRMPEGRRTILGAAARPLGQPVFSTRRTCGPPHIPVGHRPPGPLCRPAEDIGIGLDTSVGIVDVGCVELMGGVAAGVVGRLG</sequence>
<keyword evidence="3" id="KW-1185">Reference proteome</keyword>
<organism evidence="2 3">
    <name type="scientific">Streptomyces albipurpureus</name>
    <dbReference type="NCBI Taxonomy" id="2897419"/>
    <lineage>
        <taxon>Bacteria</taxon>
        <taxon>Bacillati</taxon>
        <taxon>Actinomycetota</taxon>
        <taxon>Actinomycetes</taxon>
        <taxon>Kitasatosporales</taxon>
        <taxon>Streptomycetaceae</taxon>
        <taxon>Streptomyces</taxon>
    </lineage>
</organism>
<protein>
    <submittedName>
        <fullName evidence="2">Uncharacterized protein</fullName>
    </submittedName>
</protein>
<dbReference type="RefSeq" id="WP_250917395.1">
    <property type="nucleotide sequence ID" value="NZ_JAMQAW010000002.1"/>
</dbReference>
<gene>
    <name evidence="2" type="ORF">NBG84_01680</name>
</gene>
<feature type="compositionally biased region" description="Pro residues" evidence="1">
    <location>
        <begin position="34"/>
        <end position="44"/>
    </location>
</feature>
<dbReference type="EMBL" id="JAMQAW010000002">
    <property type="protein sequence ID" value="MCM2387034.1"/>
    <property type="molecule type" value="Genomic_DNA"/>
</dbReference>
<proteinExistence type="predicted"/>
<accession>A0ABT0UEQ0</accession>
<evidence type="ECO:0000313" key="3">
    <source>
        <dbReference type="Proteomes" id="UP001431429"/>
    </source>
</evidence>
<evidence type="ECO:0000313" key="2">
    <source>
        <dbReference type="EMBL" id="MCM2387034.1"/>
    </source>
</evidence>
<feature type="region of interest" description="Disordered" evidence="1">
    <location>
        <begin position="16"/>
        <end position="44"/>
    </location>
</feature>
<comment type="caution">
    <text evidence="2">The sequence shown here is derived from an EMBL/GenBank/DDBJ whole genome shotgun (WGS) entry which is preliminary data.</text>
</comment>
<name>A0ABT0UEQ0_9ACTN</name>